<evidence type="ECO:0000313" key="5">
    <source>
        <dbReference type="Proteomes" id="UP000315891"/>
    </source>
</evidence>
<dbReference type="Pfam" id="PF18912">
    <property type="entry name" value="DZR_2"/>
    <property type="match status" value="1"/>
</dbReference>
<evidence type="ECO:0000256" key="1">
    <source>
        <dbReference type="ARBA" id="ARBA00008007"/>
    </source>
</evidence>
<comment type="similarity">
    <text evidence="1">Belongs to the ComF/GntX family.</text>
</comment>
<evidence type="ECO:0000259" key="3">
    <source>
        <dbReference type="Pfam" id="PF18912"/>
    </source>
</evidence>
<dbReference type="PANTHER" id="PTHR47505:SF1">
    <property type="entry name" value="DNA UTILIZATION PROTEIN YHGH"/>
    <property type="match status" value="1"/>
</dbReference>
<proteinExistence type="inferred from homology"/>
<dbReference type="InterPro" id="IPR029057">
    <property type="entry name" value="PRTase-like"/>
</dbReference>
<dbReference type="PANTHER" id="PTHR47505">
    <property type="entry name" value="DNA UTILIZATION PROTEIN YHGH"/>
    <property type="match status" value="1"/>
</dbReference>
<feature type="domain" description="Double zinc ribbon" evidence="3">
    <location>
        <begin position="12"/>
        <end position="63"/>
    </location>
</feature>
<dbReference type="InterPro" id="IPR044005">
    <property type="entry name" value="DZR_2"/>
</dbReference>
<organism evidence="4 5">
    <name type="scientific">Pseudoluteimonas lycopersici</name>
    <dbReference type="NCBI Taxonomy" id="1324796"/>
    <lineage>
        <taxon>Bacteria</taxon>
        <taxon>Pseudomonadati</taxon>
        <taxon>Pseudomonadota</taxon>
        <taxon>Gammaproteobacteria</taxon>
        <taxon>Lysobacterales</taxon>
        <taxon>Lysobacteraceae</taxon>
        <taxon>Pseudoluteimonas</taxon>
    </lineage>
</organism>
<accession>A0A516V8F9</accession>
<reference evidence="4 5" key="1">
    <citation type="submission" date="2019-07" db="EMBL/GenBank/DDBJ databases">
        <title>Lysobacter weifangensis sp. nov., isolated from bensulfuron-methyl contaminated farmland soil.</title>
        <authorList>
            <person name="Zhao H."/>
        </authorList>
    </citation>
    <scope>NUCLEOTIDE SEQUENCE [LARGE SCALE GENOMIC DNA]</scope>
    <source>
        <strain evidence="4 5">CC-Bw-6</strain>
    </source>
</reference>
<dbReference type="OrthoDB" id="9793412at2"/>
<protein>
    <submittedName>
        <fullName evidence="4">ComF family protein</fullName>
    </submittedName>
</protein>
<dbReference type="CDD" id="cd06223">
    <property type="entry name" value="PRTases_typeI"/>
    <property type="match status" value="1"/>
</dbReference>
<evidence type="ECO:0000259" key="2">
    <source>
        <dbReference type="Pfam" id="PF00156"/>
    </source>
</evidence>
<dbReference type="InterPro" id="IPR000836">
    <property type="entry name" value="PRTase_dom"/>
</dbReference>
<dbReference type="AlphaFoldDB" id="A0A516V8F9"/>
<dbReference type="InterPro" id="IPR051910">
    <property type="entry name" value="ComF/GntX_DNA_util-trans"/>
</dbReference>
<keyword evidence="5" id="KW-1185">Reference proteome</keyword>
<gene>
    <name evidence="4" type="ORF">FNZ56_09580</name>
</gene>
<name>A0A516V8F9_9GAMM</name>
<sequence>MVDGWRRAWRRAWPAHCLACGGRGAAGRDLCAACHAGLPWLRTACPRCALPLPTPGSVCGECLHRPPPLDAIHAAFLYAPPLDRLLPRFKFHGDLAAGRLLAALMRETAPSFPHDAVIVPVPLHRKRLRMRGYDQALELAKPLAATCGLPLRDDLLHRARATAAQSRLHADQRKRNLRNAFEVDSDCALPACVVLVDDVMTTGATLHAAAKALRKAGVARVEAWVCARVP</sequence>
<feature type="domain" description="Phosphoribosyltransferase" evidence="2">
    <location>
        <begin position="193"/>
        <end position="227"/>
    </location>
</feature>
<dbReference type="Pfam" id="PF00156">
    <property type="entry name" value="Pribosyltran"/>
    <property type="match status" value="1"/>
</dbReference>
<dbReference type="EMBL" id="CP041742">
    <property type="protein sequence ID" value="QDQ74821.1"/>
    <property type="molecule type" value="Genomic_DNA"/>
</dbReference>
<evidence type="ECO:0000313" key="4">
    <source>
        <dbReference type="EMBL" id="QDQ74821.1"/>
    </source>
</evidence>
<dbReference type="Proteomes" id="UP000315891">
    <property type="component" value="Chromosome"/>
</dbReference>
<dbReference type="Gene3D" id="3.40.50.2020">
    <property type="match status" value="1"/>
</dbReference>
<dbReference type="SUPFAM" id="SSF53271">
    <property type="entry name" value="PRTase-like"/>
    <property type="match status" value="1"/>
</dbReference>